<feature type="domain" description="Peptidase M13 C-terminal" evidence="10">
    <location>
        <begin position="503"/>
        <end position="723"/>
    </location>
</feature>
<dbReference type="InterPro" id="IPR000718">
    <property type="entry name" value="Peptidase_M13"/>
</dbReference>
<gene>
    <name evidence="12" type="ORF">ONE63_003369</name>
</gene>
<feature type="chain" id="PRO_5043529677" evidence="9">
    <location>
        <begin position="21"/>
        <end position="738"/>
    </location>
</feature>
<sequence>MWSAAVAALCLSWCAPRLAAHVIVPRSEPGVCSTSGCTRAAITFSETMNVAADPCDDFYSFACGSGLKTTAEAIKMNSEHDKQSIVKNQLIEILSEPVSNDTVMAFRKAKTLYRACTNSERREELGLCPARKVLTSIGGWPLLDDNNVCNNSSKCDWNEITFKLMDVGVYSNYLADIGIVPDVYGRSTWTLMATRPGYNVDSTLAELLNEDFLYDYRRKFKHIADMLMDTAGRSASISRLDLEVAQMVDFEVALSKIAKNEDTWTNFTVDALKSRYPFVPWTAYFYRLLPSGVYLADSDVVVIEDPAFLDALQELLQNTSDRTVANYVVGRVLMEDVLPHLNAESRRAVKSFASDDSASVQEKCLDMVHESMPILTTSMYVRRHIRGEVRAEVTEMVSNIMREMRLLLQNEAWLDEDTRRAMKEKMANMKYFVGYPDQLLNDTLLDEFYSEVDVQGENLLEIVLSLSKLSFHHFCSKFNTTLAMMDWDLPITWAPMTLGQFINAQYTTITNSLTIFPGFLSDLYKPGHLDSITYGALGTVIGHEISHALDTDGSSRNGLGMLEDLWKNSDTKKMFQQRVQSIAEQFGNISIPGVTAPVNGTISRDENMADITGQLLAYRAYVRLREAKGGEEAGLRIPPQPKDGATRKEGHVLSARQLFWVSYASVYCSVYNPNLLNVELVLDRDDPHLPNIFRVTGSLRNHKEFANDFSCPARARMNPDTKRLVWGSAPSNEISHNA</sequence>
<dbReference type="InterPro" id="IPR042089">
    <property type="entry name" value="Peptidase_M13_dom_2"/>
</dbReference>
<dbReference type="SUPFAM" id="SSF55486">
    <property type="entry name" value="Metalloproteases ('zincins'), catalytic domain"/>
    <property type="match status" value="1"/>
</dbReference>
<evidence type="ECO:0000256" key="3">
    <source>
        <dbReference type="ARBA" id="ARBA00007357"/>
    </source>
</evidence>
<comment type="subcellular location">
    <subcellularLocation>
        <location evidence="2">Cell membrane</location>
        <topology evidence="2">Single-pass type II membrane protein</topology>
    </subcellularLocation>
</comment>
<evidence type="ECO:0000256" key="5">
    <source>
        <dbReference type="ARBA" id="ARBA00022723"/>
    </source>
</evidence>
<dbReference type="GO" id="GO:0005886">
    <property type="term" value="C:plasma membrane"/>
    <property type="evidence" value="ECO:0007669"/>
    <property type="project" value="UniProtKB-SubCell"/>
</dbReference>
<dbReference type="Pfam" id="PF05649">
    <property type="entry name" value="Peptidase_M13_N"/>
    <property type="match status" value="1"/>
</dbReference>
<reference evidence="12" key="1">
    <citation type="submission" date="2022-12" db="EMBL/GenBank/DDBJ databases">
        <title>Chromosome-level genome assembly of the bean flower thrips Megalurothrips usitatus.</title>
        <authorList>
            <person name="Ma L."/>
            <person name="Liu Q."/>
            <person name="Li H."/>
            <person name="Cai W."/>
        </authorList>
    </citation>
    <scope>NUCLEOTIDE SEQUENCE</scope>
    <source>
        <strain evidence="12">Cailab_2022a</strain>
    </source>
</reference>
<evidence type="ECO:0000313" key="13">
    <source>
        <dbReference type="Proteomes" id="UP001075354"/>
    </source>
</evidence>
<keyword evidence="13" id="KW-1185">Reference proteome</keyword>
<dbReference type="PANTHER" id="PTHR11733">
    <property type="entry name" value="ZINC METALLOPROTEASE FAMILY M13 NEPRILYSIN-RELATED"/>
    <property type="match status" value="1"/>
</dbReference>
<evidence type="ECO:0000256" key="2">
    <source>
        <dbReference type="ARBA" id="ARBA00004401"/>
    </source>
</evidence>
<dbReference type="Pfam" id="PF01431">
    <property type="entry name" value="Peptidase_M13"/>
    <property type="match status" value="1"/>
</dbReference>
<keyword evidence="4" id="KW-0645">Protease</keyword>
<dbReference type="InterPro" id="IPR018497">
    <property type="entry name" value="Peptidase_M13_C"/>
</dbReference>
<comment type="cofactor">
    <cofactor evidence="1">
        <name>Zn(2+)</name>
        <dbReference type="ChEBI" id="CHEBI:29105"/>
    </cofactor>
</comment>
<evidence type="ECO:0000256" key="8">
    <source>
        <dbReference type="ARBA" id="ARBA00023049"/>
    </source>
</evidence>
<name>A0AAV7X727_9NEOP</name>
<evidence type="ECO:0000256" key="1">
    <source>
        <dbReference type="ARBA" id="ARBA00001947"/>
    </source>
</evidence>
<dbReference type="EMBL" id="JAPTSV010000013">
    <property type="protein sequence ID" value="KAJ1521728.1"/>
    <property type="molecule type" value="Genomic_DNA"/>
</dbReference>
<organism evidence="12 13">
    <name type="scientific">Megalurothrips usitatus</name>
    <name type="common">bean blossom thrips</name>
    <dbReference type="NCBI Taxonomy" id="439358"/>
    <lineage>
        <taxon>Eukaryota</taxon>
        <taxon>Metazoa</taxon>
        <taxon>Ecdysozoa</taxon>
        <taxon>Arthropoda</taxon>
        <taxon>Hexapoda</taxon>
        <taxon>Insecta</taxon>
        <taxon>Pterygota</taxon>
        <taxon>Neoptera</taxon>
        <taxon>Paraneoptera</taxon>
        <taxon>Thysanoptera</taxon>
        <taxon>Terebrantia</taxon>
        <taxon>Thripoidea</taxon>
        <taxon>Thripidae</taxon>
        <taxon>Megalurothrips</taxon>
    </lineage>
</organism>
<keyword evidence="6" id="KW-0378">Hydrolase</keyword>
<evidence type="ECO:0000313" key="12">
    <source>
        <dbReference type="EMBL" id="KAJ1521728.1"/>
    </source>
</evidence>
<evidence type="ECO:0000259" key="10">
    <source>
        <dbReference type="Pfam" id="PF01431"/>
    </source>
</evidence>
<evidence type="ECO:0000259" key="11">
    <source>
        <dbReference type="Pfam" id="PF05649"/>
    </source>
</evidence>
<dbReference type="GO" id="GO:0016485">
    <property type="term" value="P:protein processing"/>
    <property type="evidence" value="ECO:0007669"/>
    <property type="project" value="TreeGrafter"/>
</dbReference>
<dbReference type="InterPro" id="IPR024079">
    <property type="entry name" value="MetalloPept_cat_dom_sf"/>
</dbReference>
<proteinExistence type="inferred from homology"/>
<dbReference type="GO" id="GO:0004222">
    <property type="term" value="F:metalloendopeptidase activity"/>
    <property type="evidence" value="ECO:0007669"/>
    <property type="project" value="InterPro"/>
</dbReference>
<comment type="similarity">
    <text evidence="3">Belongs to the peptidase M13 family.</text>
</comment>
<keyword evidence="5" id="KW-0479">Metal-binding</keyword>
<dbReference type="CDD" id="cd08662">
    <property type="entry name" value="M13"/>
    <property type="match status" value="1"/>
</dbReference>
<keyword evidence="7" id="KW-0862">Zinc</keyword>
<keyword evidence="9" id="KW-0732">Signal</keyword>
<evidence type="ECO:0000256" key="6">
    <source>
        <dbReference type="ARBA" id="ARBA00022801"/>
    </source>
</evidence>
<feature type="signal peptide" evidence="9">
    <location>
        <begin position="1"/>
        <end position="20"/>
    </location>
</feature>
<dbReference type="InterPro" id="IPR008753">
    <property type="entry name" value="Peptidase_M13_N"/>
</dbReference>
<accession>A0AAV7X727</accession>
<dbReference type="PANTHER" id="PTHR11733:SF237">
    <property type="entry name" value="NEPRILYSIN-LIKE 4"/>
    <property type="match status" value="1"/>
</dbReference>
<evidence type="ECO:0000256" key="7">
    <source>
        <dbReference type="ARBA" id="ARBA00022833"/>
    </source>
</evidence>
<dbReference type="PROSITE" id="PS51885">
    <property type="entry name" value="NEPRILYSIN"/>
    <property type="match status" value="1"/>
</dbReference>
<dbReference type="GO" id="GO:0046872">
    <property type="term" value="F:metal ion binding"/>
    <property type="evidence" value="ECO:0007669"/>
    <property type="project" value="UniProtKB-KW"/>
</dbReference>
<evidence type="ECO:0000256" key="9">
    <source>
        <dbReference type="SAM" id="SignalP"/>
    </source>
</evidence>
<feature type="domain" description="Peptidase M13 N-terminal" evidence="11">
    <location>
        <begin position="54"/>
        <end position="436"/>
    </location>
</feature>
<dbReference type="Gene3D" id="3.40.390.10">
    <property type="entry name" value="Collagenase (Catalytic Domain)"/>
    <property type="match status" value="1"/>
</dbReference>
<dbReference type="Gene3D" id="1.10.1380.10">
    <property type="entry name" value="Neutral endopeptidase , domain2"/>
    <property type="match status" value="1"/>
</dbReference>
<evidence type="ECO:0000256" key="4">
    <source>
        <dbReference type="ARBA" id="ARBA00022670"/>
    </source>
</evidence>
<comment type="caution">
    <text evidence="12">The sequence shown here is derived from an EMBL/GenBank/DDBJ whole genome shotgun (WGS) entry which is preliminary data.</text>
</comment>
<dbReference type="AlphaFoldDB" id="A0AAV7X727"/>
<keyword evidence="8" id="KW-0482">Metalloprotease</keyword>
<protein>
    <submittedName>
        <fullName evidence="12">Uncharacterized protein</fullName>
    </submittedName>
</protein>
<dbReference type="Proteomes" id="UP001075354">
    <property type="component" value="Chromosome 13"/>
</dbReference>